<evidence type="ECO:0000313" key="4">
    <source>
        <dbReference type="Proteomes" id="UP000051952"/>
    </source>
</evidence>
<dbReference type="VEuPathDB" id="TriTrypDB:BSAL_57845"/>
<evidence type="ECO:0008006" key="5">
    <source>
        <dbReference type="Google" id="ProtNLM"/>
    </source>
</evidence>
<keyword evidence="4" id="KW-1185">Reference proteome</keyword>
<feature type="region of interest" description="Disordered" evidence="1">
    <location>
        <begin position="382"/>
        <end position="413"/>
    </location>
</feature>
<feature type="compositionally biased region" description="Basic and acidic residues" evidence="1">
    <location>
        <begin position="390"/>
        <end position="401"/>
    </location>
</feature>
<evidence type="ECO:0000256" key="1">
    <source>
        <dbReference type="SAM" id="MobiDB-lite"/>
    </source>
</evidence>
<proteinExistence type="predicted"/>
<evidence type="ECO:0000313" key="3">
    <source>
        <dbReference type="EMBL" id="CUE97620.1"/>
    </source>
</evidence>
<dbReference type="PROSITE" id="PS51257">
    <property type="entry name" value="PROKAR_LIPOPROTEIN"/>
    <property type="match status" value="1"/>
</dbReference>
<feature type="compositionally biased region" description="Basic and acidic residues" evidence="1">
    <location>
        <begin position="1230"/>
        <end position="1244"/>
    </location>
</feature>
<gene>
    <name evidence="3" type="ORF">BSAL_57845</name>
</gene>
<sequence length="1317" mass="143608">MRLAILRAIIVVVLTAMIACVARCDDEESPKDADTMVSTSSPYHLTLKSRTELAMLLNGSLLSSTSIVLVHATCSASSAVTQSNEVPASSSYDALLDVRMWMDDAYGCKGGHDEEFNTQQVESEDDDSSTPTPSFPEEVSCAVFAIVHVPMLVDEDMEVVMSTLNVSCSVVPSSSEWFFLLSPPSAPRTAPYEVAGENLGKKKPNEKKGKGGPPSAAKKMHLKKQQVKSVSQQKNTKILPASWWPSWNDTAPRRRASDTTGRDVWEMPVVLRDVLNTVRVALLDVRMWMDDAYDCKGGHEVVNTQQVESHDDDTSTPATFPEEASCAMFAIVHVPMLVDEDMEVVMSTLNVSCSVVPSSSEKGGAGQEWFFLFSPPSAPRTAPYEVAGENLDKKKPNEKKGKGGPPSAAKKMHLKKQQVKSVSQQKNTKILPASWWPSWNDTAPRRRASDTTGRDVWEMPVVLRDVLNTVRVVEGVALYDNTTMQRILAWKAHRGTRLGSFVVDTAMASESRAHATVSGVGRASSSKGSSVQSVVKVRARHVERLELFPMTPSRNSSTSSVTTGVNVSRSFVDAPQGALLIEARHVGLMLYCKGSLDVMVSWEDRRSELASSAKQCWERLHRSQRRHAVLHVLEHELTRRIPNRMAVVVPTHHNAQHAMTTTTNDMDNEEGVEKGVRVNLAADGAMVLSRVDTLESLRRQVARTASLLPVEWGSTIPLHVTDAAPLEPQRVLVFRWNASAIVVSGESAQPQQQQPLLRLDRWALKLQALLTSPKYYGRVRAFYSIVHPSISIPASSRTMDRLLFGERMNIDIDASSSLSSSLRPALVHVAALHSIGSQLPLSSRTLFPDGAAASGALRWTSLSALGDVSPSLLDAVLPPAHHAGCDVRSIGARDVAHPHDAFDASRRDSLSTFVSSPLRRLPSAAIWNTHVVGARKSIVAFALIPRRNLSNHAVGEERNGRGTRKADAYTESKRAMERIADHFLPIRSATKTVSVFRMTIPVLDDEGRVVAHPLTPTTSASSFEDHVGQVVMKTARVRRLPALMILLPAATATSPRQLVVFGESTGFDSRSGAKKKQTKPQKSEKTNDLTTSWTPKKLLTAIRNASVVATAGTRSGDAPRVGSRFVGSLSDAKLLAVAAEAHESTTKPVPGEEPGGSQQLSRSGIRFVNPEGWSHAEGEFSNMEERDMSVGTEGCVPGSVQCSADVAPWHIPAALRKVSKVDDVVGAAKNTKDAPEEVNTEQRSKASAASAPEKHSQTFSIDVFLKDILQEPRRTTSAHDDIDVSLRATTRQPFIGWNALRDVNLQRDSNNVDVFDL</sequence>
<feature type="region of interest" description="Disordered" evidence="1">
    <location>
        <begin position="1229"/>
        <end position="1254"/>
    </location>
</feature>
<accession>A0A0S4IPC1</accession>
<protein>
    <recommendedName>
        <fullName evidence="5">Membrane-associated protein</fullName>
    </recommendedName>
</protein>
<name>A0A0S4IPC1_BODSA</name>
<feature type="region of interest" description="Disordered" evidence="1">
    <location>
        <begin position="1142"/>
        <end position="1162"/>
    </location>
</feature>
<feature type="chain" id="PRO_5006621503" description="Membrane-associated protein" evidence="2">
    <location>
        <begin position="25"/>
        <end position="1317"/>
    </location>
</feature>
<reference evidence="4" key="1">
    <citation type="submission" date="2015-09" db="EMBL/GenBank/DDBJ databases">
        <authorList>
            <consortium name="Pathogen Informatics"/>
        </authorList>
    </citation>
    <scope>NUCLEOTIDE SEQUENCE [LARGE SCALE GENOMIC DNA]</scope>
    <source>
        <strain evidence="4">Lake Konstanz</strain>
    </source>
</reference>
<dbReference type="Proteomes" id="UP000051952">
    <property type="component" value="Unassembled WGS sequence"/>
</dbReference>
<evidence type="ECO:0000256" key="2">
    <source>
        <dbReference type="SAM" id="SignalP"/>
    </source>
</evidence>
<feature type="region of interest" description="Disordered" evidence="1">
    <location>
        <begin position="194"/>
        <end position="233"/>
    </location>
</feature>
<keyword evidence="2" id="KW-0732">Signal</keyword>
<feature type="signal peptide" evidence="2">
    <location>
        <begin position="1"/>
        <end position="24"/>
    </location>
</feature>
<feature type="region of interest" description="Disordered" evidence="1">
    <location>
        <begin position="1066"/>
        <end position="1090"/>
    </location>
</feature>
<dbReference type="EMBL" id="CYKH01000221">
    <property type="protein sequence ID" value="CUE97620.1"/>
    <property type="molecule type" value="Genomic_DNA"/>
</dbReference>
<organism evidence="3 4">
    <name type="scientific">Bodo saltans</name>
    <name type="common">Flagellated protozoan</name>
    <dbReference type="NCBI Taxonomy" id="75058"/>
    <lineage>
        <taxon>Eukaryota</taxon>
        <taxon>Discoba</taxon>
        <taxon>Euglenozoa</taxon>
        <taxon>Kinetoplastea</taxon>
        <taxon>Metakinetoplastina</taxon>
        <taxon>Eubodonida</taxon>
        <taxon>Bodonidae</taxon>
        <taxon>Bodo</taxon>
    </lineage>
</organism>